<keyword evidence="1" id="KW-1133">Transmembrane helix</keyword>
<dbReference type="EMBL" id="JAKUML010000008">
    <property type="protein sequence ID" value="MCJ8146599.1"/>
    <property type="molecule type" value="Genomic_DNA"/>
</dbReference>
<keyword evidence="3" id="KW-1185">Reference proteome</keyword>
<dbReference type="AlphaFoldDB" id="A0A9X1WWS9"/>
<comment type="caution">
    <text evidence="2">The sequence shown here is derived from an EMBL/GenBank/DDBJ whole genome shotgun (WGS) entry which is preliminary data.</text>
</comment>
<accession>A0A9X1WWS9</accession>
<keyword evidence="1" id="KW-0812">Transmembrane</keyword>
<proteinExistence type="predicted"/>
<feature type="transmembrane region" description="Helical" evidence="1">
    <location>
        <begin position="20"/>
        <end position="37"/>
    </location>
</feature>
<protein>
    <submittedName>
        <fullName evidence="2">Uncharacterized protein</fullName>
    </submittedName>
</protein>
<reference evidence="2" key="1">
    <citation type="submission" date="2022-02" db="EMBL/GenBank/DDBJ databases">
        <title>Acinetobacter A3.8 sp. nov., isolated from Sediment (Zhairuo Island).</title>
        <authorList>
            <person name="Zheng K."/>
        </authorList>
    </citation>
    <scope>NUCLEOTIDE SEQUENCE</scope>
    <source>
        <strain evidence="2">A3.8</strain>
    </source>
</reference>
<evidence type="ECO:0000313" key="3">
    <source>
        <dbReference type="Proteomes" id="UP001139701"/>
    </source>
</evidence>
<keyword evidence="1" id="KW-0472">Membrane</keyword>
<organism evidence="2 3">
    <name type="scientific">Acinetobacter sedimenti</name>
    <dbReference type="NCBI Taxonomy" id="2919922"/>
    <lineage>
        <taxon>Bacteria</taxon>
        <taxon>Pseudomonadati</taxon>
        <taxon>Pseudomonadota</taxon>
        <taxon>Gammaproteobacteria</taxon>
        <taxon>Moraxellales</taxon>
        <taxon>Moraxellaceae</taxon>
        <taxon>Acinetobacter</taxon>
    </lineage>
</organism>
<dbReference type="RefSeq" id="WP_241571274.1">
    <property type="nucleotide sequence ID" value="NZ_JAKUML010000008.1"/>
</dbReference>
<sequence length="68" mass="7631">MTLPTIRLKQRIEASRIKKIGSIVALFSVIVFGKFGISANNQMAKNIKAFAKNRFSFLSKLEVQFGRA</sequence>
<name>A0A9X1WWS9_9GAMM</name>
<evidence type="ECO:0000313" key="2">
    <source>
        <dbReference type="EMBL" id="MCJ8146599.1"/>
    </source>
</evidence>
<gene>
    <name evidence="2" type="ORF">MKI79_06740</name>
</gene>
<evidence type="ECO:0000256" key="1">
    <source>
        <dbReference type="SAM" id="Phobius"/>
    </source>
</evidence>
<dbReference type="Proteomes" id="UP001139701">
    <property type="component" value="Unassembled WGS sequence"/>
</dbReference>